<dbReference type="EMBL" id="CP163443">
    <property type="protein sequence ID" value="XDQ50454.1"/>
    <property type="molecule type" value="Genomic_DNA"/>
</dbReference>
<protein>
    <submittedName>
        <fullName evidence="1">Uncharacterized protein</fullName>
    </submittedName>
</protein>
<dbReference type="RefSeq" id="WP_369243805.1">
    <property type="nucleotide sequence ID" value="NZ_CP163443.1"/>
</dbReference>
<evidence type="ECO:0000313" key="1">
    <source>
        <dbReference type="EMBL" id="XDQ50454.1"/>
    </source>
</evidence>
<proteinExistence type="predicted"/>
<reference evidence="1" key="1">
    <citation type="submission" date="2024-07" db="EMBL/GenBank/DDBJ databases">
        <authorList>
            <person name="Yu S.T."/>
        </authorList>
    </citation>
    <scope>NUCLEOTIDE SEQUENCE</scope>
    <source>
        <strain evidence="1">R41</strain>
    </source>
</reference>
<gene>
    <name evidence="1" type="ORF">AB5J53_01375</name>
</gene>
<accession>A0AB39R6A1</accession>
<dbReference type="AlphaFoldDB" id="A0AB39R6A1"/>
<name>A0AB39R6A1_9ACTN</name>
<sequence>MAADLLVEIGPCDDDAFLFLNGRLIVQTGLGEVRRFQREMPDGSYNFRLNVKNTGAWRWQARLILTINGETLADVNEVGGSGLYTGDVYDQEWQCRIENGKLVEF</sequence>
<organism evidence="1">
    <name type="scientific">Streptomyces sp. R41</name>
    <dbReference type="NCBI Taxonomy" id="3238632"/>
    <lineage>
        <taxon>Bacteria</taxon>
        <taxon>Bacillati</taxon>
        <taxon>Actinomycetota</taxon>
        <taxon>Actinomycetes</taxon>
        <taxon>Kitasatosporales</taxon>
        <taxon>Streptomycetaceae</taxon>
        <taxon>Streptomyces</taxon>
    </lineage>
</organism>